<evidence type="ECO:0000256" key="2">
    <source>
        <dbReference type="ARBA" id="ARBA00034247"/>
    </source>
</evidence>
<sequence length="592" mass="65013">MKARAQPPCRPRLTPEQVDALNAEAYALRMSDTPRALRLAQQAHEQALAIDHPRGLAYALLRWSLCEFILGQPVAPLQARLDRAHSLLEALGEIDGHLDALNLQALIQARQGDYEQALHLDQRALELARLHQASHAESRALNNMAVTRLTQGQFPEALELLQLSLALAEHNGSIVDQAYALGQMGQVLQGIGEMDLAAEHLQRSLHCARQTQDLARQATSALDLGTLLSKLGQHAEACLLLDEALTLSRRTGNVNDLGQALLGLGQSCLARGAVDAALAAFEEARPLALSVGDSPSLCSIEMGLADVWQARNDLPQAQGALERALAHATKGRLTALASQAHRALSELAERRADHALALQHYKAHHACEQRLLGEHSQQRLRGLFVRQQAQALSQELQAARQADQEKQALLTQLSAQADLLRQLSHEDALTGLANRRWLDLLLEQECERAARFRHPLSLAMLDLDHFKAVNDRFGHAVGDAVLRQLARLLRDHCRRADVVARYGGEEFTLILVEAPLPLASQLCDKLRQQIERFDWRSLHPDLHGITVSMGLAGNAEAHTPEALCALADERLYQAKGEGRNCVRPTGLLADSR</sequence>
<comment type="catalytic activity">
    <reaction evidence="2">
        <text>2 GTP = 3',3'-c-di-GMP + 2 diphosphate</text>
        <dbReference type="Rhea" id="RHEA:24898"/>
        <dbReference type="ChEBI" id="CHEBI:33019"/>
        <dbReference type="ChEBI" id="CHEBI:37565"/>
        <dbReference type="ChEBI" id="CHEBI:58805"/>
        <dbReference type="EC" id="2.7.7.65"/>
    </reaction>
</comment>
<feature type="domain" description="GGDEF" evidence="3">
    <location>
        <begin position="454"/>
        <end position="587"/>
    </location>
</feature>
<evidence type="ECO:0000259" key="3">
    <source>
        <dbReference type="PROSITE" id="PS50887"/>
    </source>
</evidence>
<dbReference type="SUPFAM" id="SSF48452">
    <property type="entry name" value="TPR-like"/>
    <property type="match status" value="1"/>
</dbReference>
<dbReference type="InterPro" id="IPR000160">
    <property type="entry name" value="GGDEF_dom"/>
</dbReference>
<organism evidence="4 5">
    <name type="scientific">Kinneretia aquatilis</name>
    <dbReference type="NCBI Taxonomy" id="2070761"/>
    <lineage>
        <taxon>Bacteria</taxon>
        <taxon>Pseudomonadati</taxon>
        <taxon>Pseudomonadota</taxon>
        <taxon>Betaproteobacteria</taxon>
        <taxon>Burkholderiales</taxon>
        <taxon>Sphaerotilaceae</taxon>
        <taxon>Roseateles</taxon>
    </lineage>
</organism>
<dbReference type="CDD" id="cd01949">
    <property type="entry name" value="GGDEF"/>
    <property type="match status" value="1"/>
</dbReference>
<dbReference type="FunFam" id="3.30.70.270:FF:000001">
    <property type="entry name" value="Diguanylate cyclase domain protein"/>
    <property type="match status" value="1"/>
</dbReference>
<reference evidence="4 5" key="1">
    <citation type="submission" date="2018-01" db="EMBL/GenBank/DDBJ databases">
        <title>Draft genome sequence of Paucibacter aquatile CR182 isolated from freshwater of the Nakdong River.</title>
        <authorList>
            <person name="Choi A."/>
            <person name="Chung E.J."/>
        </authorList>
    </citation>
    <scope>NUCLEOTIDE SEQUENCE [LARGE SCALE GENOMIC DNA]</scope>
    <source>
        <strain evidence="4 5">CR182</strain>
    </source>
</reference>
<dbReference type="InterPro" id="IPR043128">
    <property type="entry name" value="Rev_trsase/Diguanyl_cyclase"/>
</dbReference>
<dbReference type="InterPro" id="IPR029787">
    <property type="entry name" value="Nucleotide_cyclase"/>
</dbReference>
<gene>
    <name evidence="4" type="ORF">C1O66_00120</name>
</gene>
<dbReference type="Gene3D" id="3.30.70.270">
    <property type="match status" value="1"/>
</dbReference>
<dbReference type="SMART" id="SM00267">
    <property type="entry name" value="GGDEF"/>
    <property type="match status" value="1"/>
</dbReference>
<keyword evidence="5" id="KW-1185">Reference proteome</keyword>
<dbReference type="SMART" id="SM00028">
    <property type="entry name" value="TPR"/>
    <property type="match status" value="5"/>
</dbReference>
<dbReference type="Pfam" id="PF13424">
    <property type="entry name" value="TPR_12"/>
    <property type="match status" value="2"/>
</dbReference>
<accession>A0A2N8L2D7</accession>
<evidence type="ECO:0000313" key="4">
    <source>
        <dbReference type="EMBL" id="PND39861.1"/>
    </source>
</evidence>
<name>A0A2N8L2D7_9BURK</name>
<dbReference type="Pfam" id="PF00990">
    <property type="entry name" value="GGDEF"/>
    <property type="match status" value="1"/>
</dbReference>
<dbReference type="EMBL" id="POSP01000001">
    <property type="protein sequence ID" value="PND39861.1"/>
    <property type="molecule type" value="Genomic_DNA"/>
</dbReference>
<evidence type="ECO:0000313" key="5">
    <source>
        <dbReference type="Proteomes" id="UP000235916"/>
    </source>
</evidence>
<dbReference type="PROSITE" id="PS50887">
    <property type="entry name" value="GGDEF"/>
    <property type="match status" value="1"/>
</dbReference>
<dbReference type="GO" id="GO:0052621">
    <property type="term" value="F:diguanylate cyclase activity"/>
    <property type="evidence" value="ECO:0007669"/>
    <property type="project" value="UniProtKB-EC"/>
</dbReference>
<dbReference type="SUPFAM" id="SSF55073">
    <property type="entry name" value="Nucleotide cyclase"/>
    <property type="match status" value="1"/>
</dbReference>
<dbReference type="OrthoDB" id="9813903at2"/>
<dbReference type="InterPro" id="IPR011990">
    <property type="entry name" value="TPR-like_helical_dom_sf"/>
</dbReference>
<comment type="caution">
    <text evidence="4">The sequence shown here is derived from an EMBL/GenBank/DDBJ whole genome shotgun (WGS) entry which is preliminary data.</text>
</comment>
<dbReference type="InterPro" id="IPR019734">
    <property type="entry name" value="TPR_rpt"/>
</dbReference>
<dbReference type="NCBIfam" id="TIGR00254">
    <property type="entry name" value="GGDEF"/>
    <property type="match status" value="1"/>
</dbReference>
<evidence type="ECO:0000256" key="1">
    <source>
        <dbReference type="ARBA" id="ARBA00012528"/>
    </source>
</evidence>
<protein>
    <recommendedName>
        <fullName evidence="1">diguanylate cyclase</fullName>
        <ecNumber evidence="1">2.7.7.65</ecNumber>
    </recommendedName>
</protein>
<dbReference type="RefSeq" id="WP_102765999.1">
    <property type="nucleotide sequence ID" value="NZ_POSP01000001.1"/>
</dbReference>
<dbReference type="PANTHER" id="PTHR45138">
    <property type="entry name" value="REGULATORY COMPONENTS OF SENSORY TRANSDUCTION SYSTEM"/>
    <property type="match status" value="1"/>
</dbReference>
<dbReference type="Proteomes" id="UP000235916">
    <property type="component" value="Unassembled WGS sequence"/>
</dbReference>
<proteinExistence type="predicted"/>
<dbReference type="PANTHER" id="PTHR45138:SF9">
    <property type="entry name" value="DIGUANYLATE CYCLASE DGCM-RELATED"/>
    <property type="match status" value="1"/>
</dbReference>
<dbReference type="AlphaFoldDB" id="A0A2N8L2D7"/>
<dbReference type="InterPro" id="IPR050469">
    <property type="entry name" value="Diguanylate_Cyclase"/>
</dbReference>
<dbReference type="Gene3D" id="1.25.40.10">
    <property type="entry name" value="Tetratricopeptide repeat domain"/>
    <property type="match status" value="2"/>
</dbReference>
<dbReference type="EC" id="2.7.7.65" evidence="1"/>